<protein>
    <submittedName>
        <fullName evidence="1">Uncharacterized protein</fullName>
    </submittedName>
</protein>
<dbReference type="EMBL" id="QUSY01004352">
    <property type="protein sequence ID" value="RHY13754.1"/>
    <property type="molecule type" value="Genomic_DNA"/>
</dbReference>
<comment type="caution">
    <text evidence="1">The sequence shown here is derived from an EMBL/GenBank/DDBJ whole genome shotgun (WGS) entry which is preliminary data.</text>
</comment>
<dbReference type="Proteomes" id="UP000285060">
    <property type="component" value="Unassembled WGS sequence"/>
</dbReference>
<dbReference type="VEuPathDB" id="FungiDB:H310_03331"/>
<evidence type="ECO:0000313" key="2">
    <source>
        <dbReference type="Proteomes" id="UP000285060"/>
    </source>
</evidence>
<dbReference type="AlphaFoldDB" id="A0A3R6ZGC4"/>
<accession>A0A3R6ZGC4</accession>
<reference evidence="1 2" key="1">
    <citation type="submission" date="2018-08" db="EMBL/GenBank/DDBJ databases">
        <title>Aphanomyces genome sequencing and annotation.</title>
        <authorList>
            <person name="Minardi D."/>
            <person name="Oidtmann B."/>
            <person name="Van Der Giezen M."/>
            <person name="Studholme D.J."/>
        </authorList>
    </citation>
    <scope>NUCLEOTIDE SEQUENCE [LARGE SCALE GENOMIC DNA]</scope>
    <source>
        <strain evidence="1 2">NJM0002</strain>
    </source>
</reference>
<keyword evidence="2" id="KW-1185">Reference proteome</keyword>
<gene>
    <name evidence="1" type="ORF">DYB32_010900</name>
</gene>
<sequence length="380" mass="42829">MISLCFTQWTLPGGAYYREEANSMDLAARRQEIEDLVYEEDGVSMEGVREADADQEITIVPASAPLFVGPVDGQPVIPPTEGVRVDRDQLLVAQASELARQGAKSDTMQQAGIALEQELKALRQAYDAEALRASRAEALVEQLHLRDAESRPQLNQILDAKKCMEEIASDLRIRDLDRERSWERERAPWFDVNVKREKLPSQPSVSQTVLTSPDACVQVTPPLLSGFAAPKPPRYTGYSLEARRMFAKQYYEYCNECAQAAVSLGTKIGIRPIGTCIEAKAKSFAAMIHFGKDVALITNADWTQYFQYALNYNGPDFCDLEAKVRTTVAMDDKELDPDKCFDKWVYSYWALLDQNNMMSFHDKHPKNAVKALMTEFGRQH</sequence>
<organism evidence="1 2">
    <name type="scientific">Aphanomyces invadans</name>
    <dbReference type="NCBI Taxonomy" id="157072"/>
    <lineage>
        <taxon>Eukaryota</taxon>
        <taxon>Sar</taxon>
        <taxon>Stramenopiles</taxon>
        <taxon>Oomycota</taxon>
        <taxon>Saprolegniomycetes</taxon>
        <taxon>Saprolegniales</taxon>
        <taxon>Verrucalvaceae</taxon>
        <taxon>Aphanomyces</taxon>
    </lineage>
</organism>
<name>A0A3R6ZGC4_9STRA</name>
<proteinExistence type="predicted"/>
<evidence type="ECO:0000313" key="1">
    <source>
        <dbReference type="EMBL" id="RHY13754.1"/>
    </source>
</evidence>